<dbReference type="STRING" id="796620.VIBC2010_11236"/>
<dbReference type="GO" id="GO:0009003">
    <property type="term" value="F:signal peptidase activity"/>
    <property type="evidence" value="ECO:0007669"/>
    <property type="project" value="UniProtKB-EC"/>
</dbReference>
<dbReference type="RefSeq" id="WP_009602543.1">
    <property type="nucleotide sequence ID" value="NZ_AEIU01000091.1"/>
</dbReference>
<dbReference type="InterPro" id="IPR019533">
    <property type="entry name" value="Peptidase_S26"/>
</dbReference>
<feature type="domain" description="Peptidase S26" evidence="7">
    <location>
        <begin position="94"/>
        <end position="222"/>
    </location>
</feature>
<feature type="active site" evidence="5">
    <location>
        <position position="113"/>
    </location>
</feature>
<evidence type="ECO:0000256" key="1">
    <source>
        <dbReference type="ARBA" id="ARBA00019232"/>
    </source>
</evidence>
<evidence type="ECO:0000259" key="7">
    <source>
        <dbReference type="Pfam" id="PF10502"/>
    </source>
</evidence>
<evidence type="ECO:0000313" key="9">
    <source>
        <dbReference type="Proteomes" id="UP000002943"/>
    </source>
</evidence>
<dbReference type="Proteomes" id="UP000002943">
    <property type="component" value="Unassembled WGS sequence"/>
</dbReference>
<evidence type="ECO:0000256" key="3">
    <source>
        <dbReference type="ARBA" id="ARBA00023136"/>
    </source>
</evidence>
<dbReference type="NCBIfam" id="TIGR02227">
    <property type="entry name" value="sigpep_I_bact"/>
    <property type="match status" value="1"/>
</dbReference>
<dbReference type="PRINTS" id="PR00727">
    <property type="entry name" value="LEADERPTASE"/>
</dbReference>
<dbReference type="Gene3D" id="2.10.109.10">
    <property type="entry name" value="Umud Fragment, subunit A"/>
    <property type="match status" value="1"/>
</dbReference>
<evidence type="ECO:0000256" key="5">
    <source>
        <dbReference type="PIRSR" id="PIRSR600223-1"/>
    </source>
</evidence>
<dbReference type="GO" id="GO:0016020">
    <property type="term" value="C:membrane"/>
    <property type="evidence" value="ECO:0007669"/>
    <property type="project" value="UniProtKB-SubCell"/>
</dbReference>
<reference evidence="8 9" key="1">
    <citation type="journal article" date="2012" name="Int. J. Syst. Evol. Microbiol.">
        <title>Vibrio caribbeanicus sp. nov., isolated from the marine sponge Scleritoderma cyanea.</title>
        <authorList>
            <person name="Hoffmann M."/>
            <person name="Monday S.R."/>
            <person name="Allard M.W."/>
            <person name="Strain E.A."/>
            <person name="Whittaker P."/>
            <person name="Naum M."/>
            <person name="McCarthy P.J."/>
            <person name="Lopez J.V."/>
            <person name="Fischer M."/>
            <person name="Brown E.W."/>
        </authorList>
    </citation>
    <scope>NUCLEOTIDE SEQUENCE [LARGE SCALE GENOMIC DNA]</scope>
    <source>
        <strain evidence="8 9">ATCC BAA-2122</strain>
    </source>
</reference>
<protein>
    <recommendedName>
        <fullName evidence="1 6">Signal peptidase I</fullName>
        <ecNumber evidence="6">3.4.21.89</ecNumber>
    </recommendedName>
</protein>
<organism evidence="8 9">
    <name type="scientific">Vibrio caribbeanicus ATCC BAA-2122</name>
    <dbReference type="NCBI Taxonomy" id="796620"/>
    <lineage>
        <taxon>Bacteria</taxon>
        <taxon>Pseudomonadati</taxon>
        <taxon>Pseudomonadota</taxon>
        <taxon>Gammaproteobacteria</taxon>
        <taxon>Vibrionales</taxon>
        <taxon>Vibrionaceae</taxon>
        <taxon>Vibrio</taxon>
    </lineage>
</organism>
<name>E3BN33_9VIBR</name>
<dbReference type="InterPro" id="IPR052064">
    <property type="entry name" value="Mito_IMP1_subunit"/>
</dbReference>
<dbReference type="SUPFAM" id="SSF51306">
    <property type="entry name" value="LexA/Signal peptidase"/>
    <property type="match status" value="1"/>
</dbReference>
<dbReference type="InterPro" id="IPR000223">
    <property type="entry name" value="Pept_S26A_signal_pept_1"/>
</dbReference>
<evidence type="ECO:0000256" key="4">
    <source>
        <dbReference type="ARBA" id="ARBA00038445"/>
    </source>
</evidence>
<dbReference type="GO" id="GO:0004252">
    <property type="term" value="F:serine-type endopeptidase activity"/>
    <property type="evidence" value="ECO:0007669"/>
    <property type="project" value="InterPro"/>
</dbReference>
<evidence type="ECO:0000256" key="6">
    <source>
        <dbReference type="RuleBase" id="RU362042"/>
    </source>
</evidence>
<feature type="transmembrane region" description="Helical" evidence="6">
    <location>
        <begin position="51"/>
        <end position="71"/>
    </location>
</feature>
<feature type="transmembrane region" description="Helical" evidence="6">
    <location>
        <begin position="83"/>
        <end position="100"/>
    </location>
</feature>
<keyword evidence="6" id="KW-0812">Transmembrane</keyword>
<comment type="caution">
    <text evidence="8">The sequence shown here is derived from an EMBL/GenBank/DDBJ whole genome shotgun (WGS) entry which is preliminary data.</text>
</comment>
<evidence type="ECO:0000256" key="2">
    <source>
        <dbReference type="ARBA" id="ARBA00022801"/>
    </source>
</evidence>
<gene>
    <name evidence="8" type="ORF">VIBC2010_11236</name>
</gene>
<dbReference type="PANTHER" id="PTHR12383:SF16">
    <property type="entry name" value="MITOCHONDRIAL INNER MEMBRANE PROTEASE SUBUNIT 1"/>
    <property type="match status" value="1"/>
</dbReference>
<keyword evidence="2 6" id="KW-0378">Hydrolase</keyword>
<sequence>MKVIKSIVNFISLGLYDLIYDKKSYLYWMVLLLMIVMLKRLDYLFNREVYIFTYLLFIPLIIGLLISPVFFKRRFKRITKLKKLTIASLHIFICTEILIYESNFLLALNIGESMYPTVDDDEIVMIRKRDEDTLLERGDIVGFIHEDMIFLKRIFGIPKEKLTISSGRICNSIKCIEIKGADWIDEFILDVPNDSYFVIGDNIDNSKDSRYFDEIYVKKEDIKYIYLGKFDFL</sequence>
<keyword evidence="6" id="KW-1133">Transmembrane helix</keyword>
<dbReference type="GO" id="GO:0006465">
    <property type="term" value="P:signal peptide processing"/>
    <property type="evidence" value="ECO:0007669"/>
    <property type="project" value="InterPro"/>
</dbReference>
<feature type="transmembrane region" description="Helical" evidence="6">
    <location>
        <begin position="25"/>
        <end position="45"/>
    </location>
</feature>
<keyword evidence="6" id="KW-0645">Protease</keyword>
<proteinExistence type="inferred from homology"/>
<comment type="catalytic activity">
    <reaction evidence="6">
        <text>Cleavage of hydrophobic, N-terminal signal or leader sequences from secreted and periplasmic proteins.</text>
        <dbReference type="EC" id="3.4.21.89"/>
    </reaction>
</comment>
<dbReference type="EC" id="3.4.21.89" evidence="6"/>
<keyword evidence="3 6" id="KW-0472">Membrane</keyword>
<keyword evidence="9" id="KW-1185">Reference proteome</keyword>
<dbReference type="Pfam" id="PF10502">
    <property type="entry name" value="Peptidase_S26"/>
    <property type="match status" value="1"/>
</dbReference>
<dbReference type="InterPro" id="IPR036286">
    <property type="entry name" value="LexA/Signal_pep-like_sf"/>
</dbReference>
<comment type="subcellular location">
    <subcellularLocation>
        <location evidence="6">Membrane</location>
        <topology evidence="6">Multi-pass membrane protein</topology>
    </subcellularLocation>
</comment>
<dbReference type="CDD" id="cd06530">
    <property type="entry name" value="S26_SPase_I"/>
    <property type="match status" value="1"/>
</dbReference>
<dbReference type="PANTHER" id="PTHR12383">
    <property type="entry name" value="PROTEASE FAMILY S26 MITOCHONDRIAL INNER MEMBRANE PROTEASE-RELATED"/>
    <property type="match status" value="1"/>
</dbReference>
<dbReference type="OrthoDB" id="9815782at2"/>
<comment type="similarity">
    <text evidence="4">Belongs to the peptidase S26 family. IMP1 subfamily.</text>
</comment>
<dbReference type="EMBL" id="AEIU01000091">
    <property type="protein sequence ID" value="EFP95659.1"/>
    <property type="molecule type" value="Genomic_DNA"/>
</dbReference>
<evidence type="ECO:0000313" key="8">
    <source>
        <dbReference type="EMBL" id="EFP95659.1"/>
    </source>
</evidence>
<feature type="active site" evidence="5">
    <location>
        <position position="152"/>
    </location>
</feature>
<dbReference type="AlphaFoldDB" id="E3BN33"/>
<accession>E3BN33</accession>